<dbReference type="SUPFAM" id="SSF56219">
    <property type="entry name" value="DNase I-like"/>
    <property type="match status" value="1"/>
</dbReference>
<feature type="domain" description="Endonuclease/exonuclease/phosphatase" evidence="1">
    <location>
        <begin position="21"/>
        <end position="234"/>
    </location>
</feature>
<name>A0A9D1IG97_9FIRM</name>
<evidence type="ECO:0000313" key="3">
    <source>
        <dbReference type="Proteomes" id="UP000824071"/>
    </source>
</evidence>
<dbReference type="EMBL" id="DVMW01000043">
    <property type="protein sequence ID" value="HIU36468.1"/>
    <property type="molecule type" value="Genomic_DNA"/>
</dbReference>
<dbReference type="InterPro" id="IPR036691">
    <property type="entry name" value="Endo/exonu/phosph_ase_sf"/>
</dbReference>
<dbReference type="GO" id="GO:0006506">
    <property type="term" value="P:GPI anchor biosynthetic process"/>
    <property type="evidence" value="ECO:0007669"/>
    <property type="project" value="TreeGrafter"/>
</dbReference>
<keyword evidence="2" id="KW-0540">Nuclease</keyword>
<sequence>MTPVGENPVLNTAGTDTLTVMTYNVKNCGTGEKIADVAADIRAEDPDVVCLQEVDRNVKRSGGRDELQALANELGMNYVFFPAIRLQGGTYGVGILSVYPLTDCEMVPLETRREDEDRVLASAAIRVNGQTIMIYNTHLSFEDTDQRQKQWAFLQQTLQQETNPFVLTRDFNITDIAEFSNLTGVTAVNNAQTRYETYLGDGSGGGMLCIDNIFVSDKLTVANHRLANTTVSDHRPLVAEIQL</sequence>
<dbReference type="AlphaFoldDB" id="A0A9D1IG97"/>
<organism evidence="2 3">
    <name type="scientific">Candidatus Fimenecus excrementigallinarum</name>
    <dbReference type="NCBI Taxonomy" id="2840816"/>
    <lineage>
        <taxon>Bacteria</taxon>
        <taxon>Bacillati</taxon>
        <taxon>Bacillota</taxon>
        <taxon>Clostridia</taxon>
        <taxon>Candidatus Fimenecus</taxon>
    </lineage>
</organism>
<dbReference type="GO" id="GO:0004519">
    <property type="term" value="F:endonuclease activity"/>
    <property type="evidence" value="ECO:0007669"/>
    <property type="project" value="UniProtKB-KW"/>
</dbReference>
<dbReference type="Pfam" id="PF03372">
    <property type="entry name" value="Exo_endo_phos"/>
    <property type="match status" value="1"/>
</dbReference>
<keyword evidence="2" id="KW-0255">Endonuclease</keyword>
<reference evidence="2" key="2">
    <citation type="journal article" date="2021" name="PeerJ">
        <title>Extensive microbial diversity within the chicken gut microbiome revealed by metagenomics and culture.</title>
        <authorList>
            <person name="Gilroy R."/>
            <person name="Ravi A."/>
            <person name="Getino M."/>
            <person name="Pursley I."/>
            <person name="Horton D.L."/>
            <person name="Alikhan N.F."/>
            <person name="Baker D."/>
            <person name="Gharbi K."/>
            <person name="Hall N."/>
            <person name="Watson M."/>
            <person name="Adriaenssens E.M."/>
            <person name="Foster-Nyarko E."/>
            <person name="Jarju S."/>
            <person name="Secka A."/>
            <person name="Antonio M."/>
            <person name="Oren A."/>
            <person name="Chaudhuri R.R."/>
            <person name="La Ragione R."/>
            <person name="Hildebrand F."/>
            <person name="Pallen M.J."/>
        </authorList>
    </citation>
    <scope>NUCLEOTIDE SEQUENCE</scope>
    <source>
        <strain evidence="2">ChiGjej1B1-19959</strain>
    </source>
</reference>
<gene>
    <name evidence="2" type="ORF">IAC53_07690</name>
</gene>
<dbReference type="PANTHER" id="PTHR14859:SF15">
    <property type="entry name" value="ENDONUCLEASE_EXONUCLEASE_PHOSPHATASE DOMAIN-CONTAINING PROTEIN"/>
    <property type="match status" value="1"/>
</dbReference>
<keyword evidence="2" id="KW-0378">Hydrolase</keyword>
<dbReference type="GO" id="GO:0016020">
    <property type="term" value="C:membrane"/>
    <property type="evidence" value="ECO:0007669"/>
    <property type="project" value="GOC"/>
</dbReference>
<dbReference type="Proteomes" id="UP000824071">
    <property type="component" value="Unassembled WGS sequence"/>
</dbReference>
<dbReference type="InterPro" id="IPR005135">
    <property type="entry name" value="Endo/exonuclease/phosphatase"/>
</dbReference>
<dbReference type="InterPro" id="IPR051916">
    <property type="entry name" value="GPI-anchor_lipid_remodeler"/>
</dbReference>
<evidence type="ECO:0000313" key="2">
    <source>
        <dbReference type="EMBL" id="HIU36468.1"/>
    </source>
</evidence>
<protein>
    <submittedName>
        <fullName evidence="2">Endonuclease/exonuclease/phosphatase family protein</fullName>
    </submittedName>
</protein>
<reference evidence="2" key="1">
    <citation type="submission" date="2020-10" db="EMBL/GenBank/DDBJ databases">
        <authorList>
            <person name="Gilroy R."/>
        </authorList>
    </citation>
    <scope>NUCLEOTIDE SEQUENCE</scope>
    <source>
        <strain evidence="2">ChiGjej1B1-19959</strain>
    </source>
</reference>
<dbReference type="PANTHER" id="PTHR14859">
    <property type="entry name" value="CALCOFLUOR WHITE HYPERSENSITIVE PROTEIN PRECURSOR"/>
    <property type="match status" value="1"/>
</dbReference>
<evidence type="ECO:0000259" key="1">
    <source>
        <dbReference type="Pfam" id="PF03372"/>
    </source>
</evidence>
<proteinExistence type="predicted"/>
<comment type="caution">
    <text evidence="2">The sequence shown here is derived from an EMBL/GenBank/DDBJ whole genome shotgun (WGS) entry which is preliminary data.</text>
</comment>
<dbReference type="Gene3D" id="3.60.10.10">
    <property type="entry name" value="Endonuclease/exonuclease/phosphatase"/>
    <property type="match status" value="1"/>
</dbReference>
<accession>A0A9D1IG97</accession>